<comment type="caution">
    <text evidence="6">The sequence shown here is derived from an EMBL/GenBank/DDBJ whole genome shotgun (WGS) entry which is preliminary data.</text>
</comment>
<feature type="domain" description="YbaK/aminoacyl-tRNA synthetase-associated" evidence="5">
    <location>
        <begin position="36"/>
        <end position="146"/>
    </location>
</feature>
<dbReference type="PANTHER" id="PTHR30411:SF0">
    <property type="entry name" value="CYS-TRNA(PRO)_CYS-TRNA(CYS) DEACYLASE YBAK"/>
    <property type="match status" value="1"/>
</dbReference>
<dbReference type="InterPro" id="IPR007214">
    <property type="entry name" value="YbaK/aa-tRNA-synth-assoc-dom"/>
</dbReference>
<dbReference type="Pfam" id="PF04073">
    <property type="entry name" value="tRNA_edit"/>
    <property type="match status" value="1"/>
</dbReference>
<evidence type="ECO:0000313" key="7">
    <source>
        <dbReference type="Proteomes" id="UP001596473"/>
    </source>
</evidence>
<dbReference type="PIRSF" id="PIRSF006181">
    <property type="entry name" value="EbsC_YbaK"/>
    <property type="match status" value="1"/>
</dbReference>
<gene>
    <name evidence="6" type="primary">ybaK</name>
    <name evidence="6" type="ORF">ACFQNF_16535</name>
</gene>
<dbReference type="Gene3D" id="3.90.960.10">
    <property type="entry name" value="YbaK/aminoacyl-tRNA synthetase-associated domain"/>
    <property type="match status" value="1"/>
</dbReference>
<dbReference type="CDD" id="cd00002">
    <property type="entry name" value="YbaK_deacylase"/>
    <property type="match status" value="1"/>
</dbReference>
<keyword evidence="7" id="KW-1185">Reference proteome</keyword>
<evidence type="ECO:0000256" key="4">
    <source>
        <dbReference type="PIRNR" id="PIRNR006181"/>
    </source>
</evidence>
<dbReference type="SUPFAM" id="SSF55826">
    <property type="entry name" value="YbaK/ProRS associated domain"/>
    <property type="match status" value="1"/>
</dbReference>
<evidence type="ECO:0000313" key="6">
    <source>
        <dbReference type="EMBL" id="MFC7421471.1"/>
    </source>
</evidence>
<dbReference type="EMBL" id="JBHTBQ010000035">
    <property type="protein sequence ID" value="MFC7421471.1"/>
    <property type="molecule type" value="Genomic_DNA"/>
</dbReference>
<accession>A0ABW2R0M5</accession>
<evidence type="ECO:0000256" key="3">
    <source>
        <dbReference type="ARBA" id="ARBA00023239"/>
    </source>
</evidence>
<proteinExistence type="inferred from homology"/>
<dbReference type="InterPro" id="IPR004369">
    <property type="entry name" value="Prolyl-tRNA_editing_YbaK/EbsC"/>
</dbReference>
<sequence>MSEKTPVTQAIRILRQHGVAYVECLYAYEEKGGTAVSAQALGVSEHQVIKTLIMEDEKKQPMIVLMHGDCEVSTKNLARHLKVKHIVPCQPEVANRHSGYVVGGTSPFGTKRAMPVYMQESIADLGLIYINGGKRGFLVRLEAKEAIRVLQPVLLDMANPHEMAKNTGSD</sequence>
<dbReference type="InterPro" id="IPR036754">
    <property type="entry name" value="YbaK/aa-tRNA-synt-asso_dom_sf"/>
</dbReference>
<dbReference type="EC" id="4.2.-.-" evidence="4"/>
<keyword evidence="3 4" id="KW-0456">Lyase</keyword>
<dbReference type="NCBIfam" id="TIGR00011">
    <property type="entry name" value="YbaK_EbsC"/>
    <property type="match status" value="1"/>
</dbReference>
<keyword evidence="2 4" id="KW-0648">Protein biosynthesis</keyword>
<evidence type="ECO:0000256" key="1">
    <source>
        <dbReference type="ARBA" id="ARBA00009798"/>
    </source>
</evidence>
<evidence type="ECO:0000256" key="2">
    <source>
        <dbReference type="ARBA" id="ARBA00022917"/>
    </source>
</evidence>
<organism evidence="6 7">
    <name type="scientific">Iodobacter arcticus</name>
    <dbReference type="NCBI Taxonomy" id="590593"/>
    <lineage>
        <taxon>Bacteria</taxon>
        <taxon>Pseudomonadati</taxon>
        <taxon>Pseudomonadota</taxon>
        <taxon>Betaproteobacteria</taxon>
        <taxon>Neisseriales</taxon>
        <taxon>Chitinibacteraceae</taxon>
        <taxon>Iodobacter</taxon>
    </lineage>
</organism>
<evidence type="ECO:0000259" key="5">
    <source>
        <dbReference type="Pfam" id="PF04073"/>
    </source>
</evidence>
<protein>
    <recommendedName>
        <fullName evidence="4">Cys-tRNA(Pro)/Cys-tRNA(Cys) deacylase</fullName>
        <ecNumber evidence="4">4.2.-.-</ecNumber>
    </recommendedName>
</protein>
<dbReference type="RefSeq" id="WP_380189028.1">
    <property type="nucleotide sequence ID" value="NZ_JBHTBQ010000035.1"/>
</dbReference>
<dbReference type="Proteomes" id="UP001596473">
    <property type="component" value="Unassembled WGS sequence"/>
</dbReference>
<name>A0ABW2R0M5_9NEIS</name>
<comment type="similarity">
    <text evidence="1 4">Belongs to the prolyl-tRNA editing family. YbaK/EbsC subfamily.</text>
</comment>
<dbReference type="PANTHER" id="PTHR30411">
    <property type="entry name" value="CYTOPLASMIC PROTEIN"/>
    <property type="match status" value="1"/>
</dbReference>
<reference evidence="7" key="1">
    <citation type="journal article" date="2019" name="Int. J. Syst. Evol. Microbiol.">
        <title>The Global Catalogue of Microorganisms (GCM) 10K type strain sequencing project: providing services to taxonomists for standard genome sequencing and annotation.</title>
        <authorList>
            <consortium name="The Broad Institute Genomics Platform"/>
            <consortium name="The Broad Institute Genome Sequencing Center for Infectious Disease"/>
            <person name="Wu L."/>
            <person name="Ma J."/>
        </authorList>
    </citation>
    <scope>NUCLEOTIDE SEQUENCE [LARGE SCALE GENOMIC DNA]</scope>
    <source>
        <strain evidence="7">CCUG 62945</strain>
    </source>
</reference>